<organism evidence="1 2">
    <name type="scientific">Candidatus Glassbacteria bacterium RIFCSPLOWO2_12_FULL_58_11</name>
    <dbReference type="NCBI Taxonomy" id="1817867"/>
    <lineage>
        <taxon>Bacteria</taxon>
        <taxon>Candidatus Glassiibacteriota</taxon>
    </lineage>
</organism>
<dbReference type="NCBIfam" id="TIGR00249">
    <property type="entry name" value="sixA"/>
    <property type="match status" value="1"/>
</dbReference>
<dbReference type="Pfam" id="PF00300">
    <property type="entry name" value="His_Phos_1"/>
    <property type="match status" value="1"/>
</dbReference>
<dbReference type="InterPro" id="IPR029033">
    <property type="entry name" value="His_PPase_superfam"/>
</dbReference>
<dbReference type="Gene3D" id="3.40.50.1240">
    <property type="entry name" value="Phosphoglycerate mutase-like"/>
    <property type="match status" value="1"/>
</dbReference>
<sequence length="153" mass="16793">MKVYLVRHGKALPPELDRSQPLSEEGRTEISHVARTLQNMNLSLGCIFHSGKLRAEETAVLIGDALQPAEGVRAVGGLKPNDEPAEALELISAAESDLMLVSHLPLLDRILSALVGPAEREEWPTFECGSLVGVERIGDRWQIFRQLGPSMIY</sequence>
<dbReference type="GO" id="GO:0101006">
    <property type="term" value="F:protein histidine phosphatase activity"/>
    <property type="evidence" value="ECO:0007669"/>
    <property type="project" value="InterPro"/>
</dbReference>
<dbReference type="SUPFAM" id="SSF53254">
    <property type="entry name" value="Phosphoglycerate mutase-like"/>
    <property type="match status" value="1"/>
</dbReference>
<comment type="caution">
    <text evidence="1">The sequence shown here is derived from an EMBL/GenBank/DDBJ whole genome shotgun (WGS) entry which is preliminary data.</text>
</comment>
<dbReference type="GO" id="GO:0005737">
    <property type="term" value="C:cytoplasm"/>
    <property type="evidence" value="ECO:0007669"/>
    <property type="project" value="InterPro"/>
</dbReference>
<protein>
    <submittedName>
        <fullName evidence="1">Phosphohistidine phosphatase SixA</fullName>
    </submittedName>
</protein>
<evidence type="ECO:0000313" key="1">
    <source>
        <dbReference type="EMBL" id="OGG00499.1"/>
    </source>
</evidence>
<dbReference type="InterPro" id="IPR004449">
    <property type="entry name" value="SixA"/>
</dbReference>
<name>A0A1F5YJW4_9BACT</name>
<reference evidence="1 2" key="1">
    <citation type="journal article" date="2016" name="Nat. Commun.">
        <title>Thousands of microbial genomes shed light on interconnected biogeochemical processes in an aquifer system.</title>
        <authorList>
            <person name="Anantharaman K."/>
            <person name="Brown C.T."/>
            <person name="Hug L.A."/>
            <person name="Sharon I."/>
            <person name="Castelle C.J."/>
            <person name="Probst A.J."/>
            <person name="Thomas B.C."/>
            <person name="Singh A."/>
            <person name="Wilkins M.J."/>
            <person name="Karaoz U."/>
            <person name="Brodie E.L."/>
            <person name="Williams K.H."/>
            <person name="Hubbard S.S."/>
            <person name="Banfield J.F."/>
        </authorList>
    </citation>
    <scope>NUCLEOTIDE SEQUENCE [LARGE SCALE GENOMIC DNA]</scope>
</reference>
<dbReference type="InterPro" id="IPR013078">
    <property type="entry name" value="His_Pase_superF_clade-1"/>
</dbReference>
<dbReference type="Proteomes" id="UP000179129">
    <property type="component" value="Unassembled WGS sequence"/>
</dbReference>
<proteinExistence type="predicted"/>
<dbReference type="CDD" id="cd07067">
    <property type="entry name" value="HP_PGM_like"/>
    <property type="match status" value="1"/>
</dbReference>
<accession>A0A1F5YJW4</accession>
<dbReference type="EMBL" id="MFIX01000255">
    <property type="protein sequence ID" value="OGG00499.1"/>
    <property type="molecule type" value="Genomic_DNA"/>
</dbReference>
<dbReference type="AlphaFoldDB" id="A0A1F5YJW4"/>
<gene>
    <name evidence="1" type="ORF">A3F83_09720</name>
</gene>
<evidence type="ECO:0000313" key="2">
    <source>
        <dbReference type="Proteomes" id="UP000179129"/>
    </source>
</evidence>
<dbReference type="STRING" id="1817867.A3F83_09720"/>